<name>A0A8S1MR47_9CILI</name>
<dbReference type="Proteomes" id="UP000692954">
    <property type="component" value="Unassembled WGS sequence"/>
</dbReference>
<organism evidence="1 2">
    <name type="scientific">Paramecium sonneborni</name>
    <dbReference type="NCBI Taxonomy" id="65129"/>
    <lineage>
        <taxon>Eukaryota</taxon>
        <taxon>Sar</taxon>
        <taxon>Alveolata</taxon>
        <taxon>Ciliophora</taxon>
        <taxon>Intramacronucleata</taxon>
        <taxon>Oligohymenophorea</taxon>
        <taxon>Peniculida</taxon>
        <taxon>Parameciidae</taxon>
        <taxon>Paramecium</taxon>
    </lineage>
</organism>
<reference evidence="1" key="1">
    <citation type="submission" date="2021-01" db="EMBL/GenBank/DDBJ databases">
        <authorList>
            <consortium name="Genoscope - CEA"/>
            <person name="William W."/>
        </authorList>
    </citation>
    <scope>NUCLEOTIDE SEQUENCE</scope>
</reference>
<dbReference type="EMBL" id="CAJJDN010000045">
    <property type="protein sequence ID" value="CAD8083507.1"/>
    <property type="molecule type" value="Genomic_DNA"/>
</dbReference>
<evidence type="ECO:0000313" key="2">
    <source>
        <dbReference type="Proteomes" id="UP000692954"/>
    </source>
</evidence>
<accession>A0A8S1MR47</accession>
<sequence>MAYEMLKRNTINIHLTIYLPFMLQVYQLRFKRYIRNTQTGLP</sequence>
<evidence type="ECO:0000313" key="1">
    <source>
        <dbReference type="EMBL" id="CAD8083507.1"/>
    </source>
</evidence>
<proteinExistence type="predicted"/>
<keyword evidence="2" id="KW-1185">Reference proteome</keyword>
<gene>
    <name evidence="1" type="ORF">PSON_ATCC_30995.1.T0450120</name>
</gene>
<dbReference type="AlphaFoldDB" id="A0A8S1MR47"/>
<protein>
    <submittedName>
        <fullName evidence="1">Uncharacterized protein</fullName>
    </submittedName>
</protein>
<comment type="caution">
    <text evidence="1">The sequence shown here is derived from an EMBL/GenBank/DDBJ whole genome shotgun (WGS) entry which is preliminary data.</text>
</comment>